<sequence length="291" mass="32535">MSEALVEGHLDDWMAILKAATGGVELEAKAKETEVGCLVMTCQAMNLHSLQCAKLQSLLGMYAWSTGTLKQTIEVLDSAALSVLSPMIMKMIKMVADQGVTITAKLSHGPHMLNYYDNIDISTSKHVEQTKMAMKEKSTQGNLLNQDDFYIMQMKRDPLDPELSKYAIVMIDDQLTNAQIQGCVVSRRGDLNPWLQCEVFAIGLTLFHKVMNYIWALGIKHYGSAHIPGSLAYFFQIMDKKHLANNKPNFHALSSTLFQILDGILISGWIRECRYSSLEKFAESQPGPEKL</sequence>
<name>A0A9P5PQP1_9AGAR</name>
<dbReference type="EMBL" id="JADNRY010000070">
    <property type="protein sequence ID" value="KAF9067631.1"/>
    <property type="molecule type" value="Genomic_DNA"/>
</dbReference>
<evidence type="ECO:0000313" key="2">
    <source>
        <dbReference type="EMBL" id="KAF9067631.1"/>
    </source>
</evidence>
<dbReference type="InterPro" id="IPR046496">
    <property type="entry name" value="DUF6589"/>
</dbReference>
<evidence type="ECO:0000259" key="1">
    <source>
        <dbReference type="Pfam" id="PF20231"/>
    </source>
</evidence>
<dbReference type="Pfam" id="PF20231">
    <property type="entry name" value="DUF6589"/>
    <property type="match status" value="1"/>
</dbReference>
<evidence type="ECO:0000313" key="3">
    <source>
        <dbReference type="Proteomes" id="UP000772434"/>
    </source>
</evidence>
<dbReference type="OrthoDB" id="3040861at2759"/>
<dbReference type="Proteomes" id="UP000772434">
    <property type="component" value="Unassembled WGS sequence"/>
</dbReference>
<proteinExistence type="predicted"/>
<accession>A0A9P5PQP1</accession>
<protein>
    <recommendedName>
        <fullName evidence="1">DUF6589 domain-containing protein</fullName>
    </recommendedName>
</protein>
<keyword evidence="3" id="KW-1185">Reference proteome</keyword>
<dbReference type="AlphaFoldDB" id="A0A9P5PQP1"/>
<comment type="caution">
    <text evidence="2">The sequence shown here is derived from an EMBL/GenBank/DDBJ whole genome shotgun (WGS) entry which is preliminary data.</text>
</comment>
<gene>
    <name evidence="2" type="ORF">BDP27DRAFT_1422650</name>
</gene>
<feature type="domain" description="DUF6589" evidence="1">
    <location>
        <begin position="117"/>
        <end position="291"/>
    </location>
</feature>
<reference evidence="2" key="1">
    <citation type="submission" date="2020-11" db="EMBL/GenBank/DDBJ databases">
        <authorList>
            <consortium name="DOE Joint Genome Institute"/>
            <person name="Ahrendt S."/>
            <person name="Riley R."/>
            <person name="Andreopoulos W."/>
            <person name="Labutti K."/>
            <person name="Pangilinan J."/>
            <person name="Ruiz-Duenas F.J."/>
            <person name="Barrasa J.M."/>
            <person name="Sanchez-Garcia M."/>
            <person name="Camarero S."/>
            <person name="Miyauchi S."/>
            <person name="Serrano A."/>
            <person name="Linde D."/>
            <person name="Babiker R."/>
            <person name="Drula E."/>
            <person name="Ayuso-Fernandez I."/>
            <person name="Pacheco R."/>
            <person name="Padilla G."/>
            <person name="Ferreira P."/>
            <person name="Barriuso J."/>
            <person name="Kellner H."/>
            <person name="Castanera R."/>
            <person name="Alfaro M."/>
            <person name="Ramirez L."/>
            <person name="Pisabarro A.G."/>
            <person name="Kuo A."/>
            <person name="Tritt A."/>
            <person name="Lipzen A."/>
            <person name="He G."/>
            <person name="Yan M."/>
            <person name="Ng V."/>
            <person name="Cullen D."/>
            <person name="Martin F."/>
            <person name="Rosso M.-N."/>
            <person name="Henrissat B."/>
            <person name="Hibbett D."/>
            <person name="Martinez A.T."/>
            <person name="Grigoriev I.V."/>
        </authorList>
    </citation>
    <scope>NUCLEOTIDE SEQUENCE</scope>
    <source>
        <strain evidence="2">AH 40177</strain>
    </source>
</reference>
<organism evidence="2 3">
    <name type="scientific">Rhodocollybia butyracea</name>
    <dbReference type="NCBI Taxonomy" id="206335"/>
    <lineage>
        <taxon>Eukaryota</taxon>
        <taxon>Fungi</taxon>
        <taxon>Dikarya</taxon>
        <taxon>Basidiomycota</taxon>
        <taxon>Agaricomycotina</taxon>
        <taxon>Agaricomycetes</taxon>
        <taxon>Agaricomycetidae</taxon>
        <taxon>Agaricales</taxon>
        <taxon>Marasmiineae</taxon>
        <taxon>Omphalotaceae</taxon>
        <taxon>Rhodocollybia</taxon>
    </lineage>
</organism>